<protein>
    <submittedName>
        <fullName evidence="2">Uncharacterized protein</fullName>
    </submittedName>
</protein>
<organism evidence="2 3">
    <name type="scientific">Gluconobacter cerinus</name>
    <dbReference type="NCBI Taxonomy" id="38307"/>
    <lineage>
        <taxon>Bacteria</taxon>
        <taxon>Pseudomonadati</taxon>
        <taxon>Pseudomonadota</taxon>
        <taxon>Alphaproteobacteria</taxon>
        <taxon>Acetobacterales</taxon>
        <taxon>Acetobacteraceae</taxon>
        <taxon>Gluconobacter</taxon>
    </lineage>
</organism>
<dbReference type="OrthoDB" id="7271010at2"/>
<evidence type="ECO:0000256" key="1">
    <source>
        <dbReference type="SAM" id="MobiDB-lite"/>
    </source>
</evidence>
<dbReference type="AlphaFoldDB" id="A0A1B6VH07"/>
<proteinExistence type="predicted"/>
<dbReference type="EMBL" id="LUTU01000015">
    <property type="protein sequence ID" value="OAJ66502.1"/>
    <property type="molecule type" value="Genomic_DNA"/>
</dbReference>
<comment type="caution">
    <text evidence="2">The sequence shown here is derived from an EMBL/GenBank/DDBJ whole genome shotgun (WGS) entry which is preliminary data.</text>
</comment>
<accession>A0A1B6VH07</accession>
<evidence type="ECO:0000313" key="2">
    <source>
        <dbReference type="EMBL" id="OAJ66502.1"/>
    </source>
</evidence>
<reference evidence="2 3" key="1">
    <citation type="submission" date="2016-03" db="EMBL/GenBank/DDBJ databases">
        <title>Draft genome sequence of Gluconobacter cerinus strain CECT 9110.</title>
        <authorList>
            <person name="Sainz F."/>
            <person name="Mas A."/>
            <person name="Torija M.J."/>
        </authorList>
    </citation>
    <scope>NUCLEOTIDE SEQUENCE [LARGE SCALE GENOMIC DNA]</scope>
    <source>
        <strain evidence="2 3">CECT 9110</strain>
    </source>
</reference>
<dbReference type="PATRIC" id="fig|38307.3.peg.3037"/>
<sequence>MTKSPLPPITDALTPRPAKRPNLRDLKAPQIVEDSSVSENSRALGTKWGAQTSLDEPDPAMTSLRMVIPEYVDRQLSLKAAEAKVTKQYLVLKALSEAGYEVREADLIEDKRKRRRR</sequence>
<name>A0A1B6VH07_9PROT</name>
<dbReference type="RefSeq" id="WP_064275342.1">
    <property type="nucleotide sequence ID" value="NZ_JAERLL010000037.1"/>
</dbReference>
<feature type="compositionally biased region" description="Polar residues" evidence="1">
    <location>
        <begin position="33"/>
        <end position="54"/>
    </location>
</feature>
<evidence type="ECO:0000313" key="3">
    <source>
        <dbReference type="Proteomes" id="UP000077786"/>
    </source>
</evidence>
<gene>
    <name evidence="2" type="ORF">A0123_02909</name>
</gene>
<feature type="region of interest" description="Disordered" evidence="1">
    <location>
        <begin position="1"/>
        <end position="58"/>
    </location>
</feature>
<dbReference type="Proteomes" id="UP000077786">
    <property type="component" value="Unassembled WGS sequence"/>
</dbReference>